<evidence type="ECO:0000256" key="2">
    <source>
        <dbReference type="ARBA" id="ARBA00009749"/>
    </source>
</evidence>
<evidence type="ECO:0000256" key="9">
    <source>
        <dbReference type="RuleBase" id="RU362011"/>
    </source>
</evidence>
<feature type="transmembrane region" description="Helical" evidence="9">
    <location>
        <begin position="279"/>
        <end position="299"/>
    </location>
</feature>
<dbReference type="GO" id="GO:0046872">
    <property type="term" value="F:metal ion binding"/>
    <property type="evidence" value="ECO:0007669"/>
    <property type="project" value="UniProtKB-KW"/>
</dbReference>
<evidence type="ECO:0000313" key="11">
    <source>
        <dbReference type="EMBL" id="KIC72142.1"/>
    </source>
</evidence>
<comment type="caution">
    <text evidence="11">The sequence shown here is derived from an EMBL/GenBank/DDBJ whole genome shotgun (WGS) entry which is preliminary data.</text>
</comment>
<keyword evidence="9" id="KW-1003">Cell membrane</keyword>
<evidence type="ECO:0000256" key="7">
    <source>
        <dbReference type="ARBA" id="ARBA00023136"/>
    </source>
</evidence>
<dbReference type="Gene3D" id="3.10.580.10">
    <property type="entry name" value="CBS-domain"/>
    <property type="match status" value="1"/>
</dbReference>
<dbReference type="Pfam" id="PF00571">
    <property type="entry name" value="CBS"/>
    <property type="match status" value="2"/>
</dbReference>
<dbReference type="EMBL" id="JSAN01000061">
    <property type="protein sequence ID" value="KIC72142.1"/>
    <property type="molecule type" value="Genomic_DNA"/>
</dbReference>
<feature type="transmembrane region" description="Helical" evidence="9">
    <location>
        <begin position="385"/>
        <end position="414"/>
    </location>
</feature>
<dbReference type="NCBIfam" id="TIGR00400">
    <property type="entry name" value="mgtE"/>
    <property type="match status" value="1"/>
</dbReference>
<keyword evidence="3 9" id="KW-0813">Transport</keyword>
<keyword evidence="9" id="KW-0479">Metal-binding</keyword>
<name>A0A0C1JY90_9BACT</name>
<comment type="subunit">
    <text evidence="9">Homodimer.</text>
</comment>
<dbReference type="SUPFAM" id="SSF158791">
    <property type="entry name" value="MgtE N-terminal domain-like"/>
    <property type="match status" value="1"/>
</dbReference>
<dbReference type="PROSITE" id="PS51371">
    <property type="entry name" value="CBS"/>
    <property type="match status" value="1"/>
</dbReference>
<dbReference type="InterPro" id="IPR006669">
    <property type="entry name" value="MgtE_transporter"/>
</dbReference>
<dbReference type="InterPro" id="IPR038076">
    <property type="entry name" value="MgtE_N_sf"/>
</dbReference>
<dbReference type="InterPro" id="IPR036739">
    <property type="entry name" value="SLC41_membr_dom_sf"/>
</dbReference>
<dbReference type="InterPro" id="IPR006667">
    <property type="entry name" value="SLC41_membr_dom"/>
</dbReference>
<evidence type="ECO:0000256" key="1">
    <source>
        <dbReference type="ARBA" id="ARBA00004141"/>
    </source>
</evidence>
<comment type="similarity">
    <text evidence="2 9">Belongs to the SLC41A transporter family.</text>
</comment>
<dbReference type="RefSeq" id="WP_039357966.1">
    <property type="nucleotide sequence ID" value="NZ_JAEMUB010000004.1"/>
</dbReference>
<dbReference type="SUPFAM" id="SSF161093">
    <property type="entry name" value="MgtE membrane domain-like"/>
    <property type="match status" value="1"/>
</dbReference>
<keyword evidence="4 9" id="KW-0812">Transmembrane</keyword>
<dbReference type="AlphaFoldDB" id="A0A0C1JY90"/>
<evidence type="ECO:0000256" key="3">
    <source>
        <dbReference type="ARBA" id="ARBA00022448"/>
    </source>
</evidence>
<protein>
    <recommendedName>
        <fullName evidence="9">Magnesium transporter MgtE</fullName>
    </recommendedName>
</protein>
<gene>
    <name evidence="11" type="primary">mgtE</name>
    <name evidence="11" type="ORF">DB44_CO00120</name>
</gene>
<organism evidence="11 12">
    <name type="scientific">Candidatus Protochlamydia amoebophila</name>
    <dbReference type="NCBI Taxonomy" id="362787"/>
    <lineage>
        <taxon>Bacteria</taxon>
        <taxon>Pseudomonadati</taxon>
        <taxon>Chlamydiota</taxon>
        <taxon>Chlamydiia</taxon>
        <taxon>Parachlamydiales</taxon>
        <taxon>Parachlamydiaceae</taxon>
        <taxon>Candidatus Protochlamydia</taxon>
    </lineage>
</organism>
<keyword evidence="7 9" id="KW-0472">Membrane</keyword>
<feature type="domain" description="CBS" evidence="10">
    <location>
        <begin position="195"/>
        <end position="251"/>
    </location>
</feature>
<comment type="function">
    <text evidence="9">Acts as a magnesium transporter.</text>
</comment>
<dbReference type="CDD" id="cd04606">
    <property type="entry name" value="CBS_pair_Mg_transporter"/>
    <property type="match status" value="1"/>
</dbReference>
<dbReference type="GO" id="GO:0005886">
    <property type="term" value="C:plasma membrane"/>
    <property type="evidence" value="ECO:0007669"/>
    <property type="project" value="UniProtKB-SubCell"/>
</dbReference>
<proteinExistence type="inferred from homology"/>
<dbReference type="PATRIC" id="fig|362787.3.peg.951"/>
<evidence type="ECO:0000259" key="10">
    <source>
        <dbReference type="PROSITE" id="PS51371"/>
    </source>
</evidence>
<dbReference type="PANTHER" id="PTHR43773">
    <property type="entry name" value="MAGNESIUM TRANSPORTER MGTE"/>
    <property type="match status" value="1"/>
</dbReference>
<dbReference type="Proteomes" id="UP000031465">
    <property type="component" value="Unassembled WGS sequence"/>
</dbReference>
<dbReference type="InterPro" id="IPR000644">
    <property type="entry name" value="CBS_dom"/>
</dbReference>
<dbReference type="GO" id="GO:0015095">
    <property type="term" value="F:magnesium ion transmembrane transporter activity"/>
    <property type="evidence" value="ECO:0007669"/>
    <property type="project" value="UniProtKB-UniRule"/>
</dbReference>
<comment type="subcellular location">
    <subcellularLocation>
        <location evidence="9">Cell membrane</location>
        <topology evidence="9">Multi-pass membrane protein</topology>
    </subcellularLocation>
    <subcellularLocation>
        <location evidence="1">Membrane</location>
        <topology evidence="1">Multi-pass membrane protein</topology>
    </subcellularLocation>
</comment>
<accession>A0A0C1JY90</accession>
<dbReference type="Pfam" id="PF03448">
    <property type="entry name" value="MgtE_N"/>
    <property type="match status" value="1"/>
</dbReference>
<feature type="transmembrane region" description="Helical" evidence="9">
    <location>
        <begin position="305"/>
        <end position="332"/>
    </location>
</feature>
<sequence length="454" mass="51483">MQDLMNELIRSGNTKRLRKALKALTGYEIAEFLNNQPQKFQLRMFKELPENLTFECFDYLSQETQNFLLHALPSYQAAKLLKSFAPDDRTAFLEVLPKETVDEFVKLLPISERLLTLKLLGYPEKSIGRLMTTDYLAVLPHWTIEKVLDHIKEYGHDSETIDYIYVIDYKGRLIDDIKLRDLLFISRNKRVESILNGNVIALSVKEDEEKAINVFRMHDRSALPVIDNEGVLLGIVTIDDILRLSDEEATEDIQKIGGMEALDKPYMQAPFLELIKKRAGWLVILFLGEMMTATALGYFEKEIAQAVVLALFLPLVISSGGNAGSQAATLIIRAMALEEVKLKDWWKIVKRECASGVVLGLILGLIGFLRVIIWSQFSNIYGDHWFLIALTIYFSLIGVILWGTFSGAVLPLVLRYFRFDPATSSAPFIATMVDVVGLIIYFMVAIFLLKGTLL</sequence>
<feature type="transmembrane region" description="Helical" evidence="9">
    <location>
        <begin position="426"/>
        <end position="449"/>
    </location>
</feature>
<dbReference type="InterPro" id="IPR006668">
    <property type="entry name" value="Mg_transptr_MgtE_intracell_dom"/>
</dbReference>
<dbReference type="Gene3D" id="1.25.60.10">
    <property type="entry name" value="MgtE N-terminal domain-like"/>
    <property type="match status" value="1"/>
</dbReference>
<evidence type="ECO:0000256" key="4">
    <source>
        <dbReference type="ARBA" id="ARBA00022692"/>
    </source>
</evidence>
<feature type="transmembrane region" description="Helical" evidence="9">
    <location>
        <begin position="353"/>
        <end position="373"/>
    </location>
</feature>
<dbReference type="SMART" id="SM00924">
    <property type="entry name" value="MgtE_N"/>
    <property type="match status" value="1"/>
</dbReference>
<evidence type="ECO:0000256" key="6">
    <source>
        <dbReference type="ARBA" id="ARBA00022989"/>
    </source>
</evidence>
<dbReference type="SUPFAM" id="SSF54631">
    <property type="entry name" value="CBS-domain pair"/>
    <property type="match status" value="1"/>
</dbReference>
<dbReference type="Gene3D" id="1.10.357.20">
    <property type="entry name" value="SLC41 divalent cation transporters, integral membrane domain"/>
    <property type="match status" value="1"/>
</dbReference>
<dbReference type="PANTHER" id="PTHR43773:SF1">
    <property type="entry name" value="MAGNESIUM TRANSPORTER MGTE"/>
    <property type="match status" value="1"/>
</dbReference>
<reference evidence="11 12" key="1">
    <citation type="journal article" date="2014" name="Mol. Biol. Evol.">
        <title>Massive expansion of Ubiquitination-related gene families within the Chlamydiae.</title>
        <authorList>
            <person name="Domman D."/>
            <person name="Collingro A."/>
            <person name="Lagkouvardos I."/>
            <person name="Gehre L."/>
            <person name="Weinmaier T."/>
            <person name="Rattei T."/>
            <person name="Subtil A."/>
            <person name="Horn M."/>
        </authorList>
    </citation>
    <scope>NUCLEOTIDE SEQUENCE [LARGE SCALE GENOMIC DNA]</scope>
    <source>
        <strain evidence="11 12">EI2</strain>
    </source>
</reference>
<evidence type="ECO:0000313" key="12">
    <source>
        <dbReference type="Proteomes" id="UP000031465"/>
    </source>
</evidence>
<dbReference type="Pfam" id="PF01769">
    <property type="entry name" value="MgtE"/>
    <property type="match status" value="1"/>
</dbReference>
<keyword evidence="5 9" id="KW-0460">Magnesium</keyword>
<keyword evidence="8" id="KW-0129">CBS domain</keyword>
<evidence type="ECO:0000256" key="8">
    <source>
        <dbReference type="PROSITE-ProRule" id="PRU00703"/>
    </source>
</evidence>
<dbReference type="SMART" id="SM00116">
    <property type="entry name" value="CBS"/>
    <property type="match status" value="2"/>
</dbReference>
<evidence type="ECO:0000256" key="5">
    <source>
        <dbReference type="ARBA" id="ARBA00022842"/>
    </source>
</evidence>
<dbReference type="InterPro" id="IPR046342">
    <property type="entry name" value="CBS_dom_sf"/>
</dbReference>
<keyword evidence="6 9" id="KW-1133">Transmembrane helix</keyword>